<proteinExistence type="predicted"/>
<accession>A0A537IGV5</accession>
<evidence type="ECO:0000256" key="2">
    <source>
        <dbReference type="SAM" id="SignalP"/>
    </source>
</evidence>
<keyword evidence="1" id="KW-0175">Coiled coil</keyword>
<gene>
    <name evidence="3" type="ORF">E6H05_13805</name>
</gene>
<reference evidence="3 4" key="1">
    <citation type="journal article" date="2019" name="Nat. Microbiol.">
        <title>Mediterranean grassland soil C-N compound turnover is dependent on rainfall and depth, and is mediated by genomically divergent microorganisms.</title>
        <authorList>
            <person name="Diamond S."/>
            <person name="Andeer P.F."/>
            <person name="Li Z."/>
            <person name="Crits-Christoph A."/>
            <person name="Burstein D."/>
            <person name="Anantharaman K."/>
            <person name="Lane K.R."/>
            <person name="Thomas B.C."/>
            <person name="Pan C."/>
            <person name="Northen T.R."/>
            <person name="Banfield J.F."/>
        </authorList>
    </citation>
    <scope>NUCLEOTIDE SEQUENCE [LARGE SCALE GENOMIC DNA]</scope>
    <source>
        <strain evidence="3">NP_8</strain>
    </source>
</reference>
<dbReference type="Proteomes" id="UP000318834">
    <property type="component" value="Unassembled WGS sequence"/>
</dbReference>
<dbReference type="AlphaFoldDB" id="A0A537IGV5"/>
<feature type="signal peptide" evidence="2">
    <location>
        <begin position="1"/>
        <end position="22"/>
    </location>
</feature>
<evidence type="ECO:0000313" key="3">
    <source>
        <dbReference type="EMBL" id="TMI70312.1"/>
    </source>
</evidence>
<sequence length="163" mass="17820">MIRRLALLILLVAVIVSVPAPAARAALPPANLAKALQQVDQLLDRALRNLTAADELVEKKQMAAKDQAVDRAMRLTREAEQKIQSALAMVRALGSTKPSKEQLAQIERLIGEARAQLREAESAIDRAAQRTQNHKLLRGLVTGADHRIDDAVKMLRRIAASLS</sequence>
<evidence type="ECO:0000313" key="4">
    <source>
        <dbReference type="Proteomes" id="UP000318834"/>
    </source>
</evidence>
<name>A0A537IGV5_9BACT</name>
<evidence type="ECO:0000256" key="1">
    <source>
        <dbReference type="SAM" id="Coils"/>
    </source>
</evidence>
<keyword evidence="2" id="KW-0732">Signal</keyword>
<feature type="chain" id="PRO_5022076398" evidence="2">
    <location>
        <begin position="23"/>
        <end position="163"/>
    </location>
</feature>
<dbReference type="EMBL" id="VBAP01000153">
    <property type="protein sequence ID" value="TMI70312.1"/>
    <property type="molecule type" value="Genomic_DNA"/>
</dbReference>
<organism evidence="3 4">
    <name type="scientific">Candidatus Segetimicrobium genomatis</name>
    <dbReference type="NCBI Taxonomy" id="2569760"/>
    <lineage>
        <taxon>Bacteria</taxon>
        <taxon>Bacillati</taxon>
        <taxon>Candidatus Sysuimicrobiota</taxon>
        <taxon>Candidatus Sysuimicrobiia</taxon>
        <taxon>Candidatus Sysuimicrobiales</taxon>
        <taxon>Candidatus Segetimicrobiaceae</taxon>
        <taxon>Candidatus Segetimicrobium</taxon>
    </lineage>
</organism>
<comment type="caution">
    <text evidence="3">The sequence shown here is derived from an EMBL/GenBank/DDBJ whole genome shotgun (WGS) entry which is preliminary data.</text>
</comment>
<feature type="coiled-coil region" evidence="1">
    <location>
        <begin position="103"/>
        <end position="130"/>
    </location>
</feature>
<protein>
    <submittedName>
        <fullName evidence="3">Uncharacterized protein</fullName>
    </submittedName>
</protein>